<accession>A0A9P0G999</accession>
<organism evidence="8 9">
    <name type="scientific">Psylliodes chrysocephalus</name>
    <dbReference type="NCBI Taxonomy" id="3402493"/>
    <lineage>
        <taxon>Eukaryota</taxon>
        <taxon>Metazoa</taxon>
        <taxon>Ecdysozoa</taxon>
        <taxon>Arthropoda</taxon>
        <taxon>Hexapoda</taxon>
        <taxon>Insecta</taxon>
        <taxon>Pterygota</taxon>
        <taxon>Neoptera</taxon>
        <taxon>Endopterygota</taxon>
        <taxon>Coleoptera</taxon>
        <taxon>Polyphaga</taxon>
        <taxon>Cucujiformia</taxon>
        <taxon>Chrysomeloidea</taxon>
        <taxon>Chrysomelidae</taxon>
        <taxon>Galerucinae</taxon>
        <taxon>Alticini</taxon>
        <taxon>Psylliodes</taxon>
    </lineage>
</organism>
<dbReference type="PRINTS" id="PR00722">
    <property type="entry name" value="CHYMOTRYPSIN"/>
</dbReference>
<comment type="subcellular location">
    <subcellularLocation>
        <location evidence="1">Secreted</location>
    </subcellularLocation>
</comment>
<evidence type="ECO:0000256" key="6">
    <source>
        <dbReference type="SAM" id="SignalP"/>
    </source>
</evidence>
<dbReference type="FunFam" id="2.40.10.10:FF:000038">
    <property type="entry name" value="Serine protease"/>
    <property type="match status" value="1"/>
</dbReference>
<dbReference type="InterPro" id="IPR041515">
    <property type="entry name" value="PPAF-2-like_Clip"/>
</dbReference>
<dbReference type="InterPro" id="IPR009003">
    <property type="entry name" value="Peptidase_S1_PA"/>
</dbReference>
<dbReference type="OrthoDB" id="6261922at2759"/>
<dbReference type="GO" id="GO:0005576">
    <property type="term" value="C:extracellular region"/>
    <property type="evidence" value="ECO:0007669"/>
    <property type="project" value="UniProtKB-SubCell"/>
</dbReference>
<gene>
    <name evidence="8" type="ORF">PSYICH_LOCUS2682</name>
</gene>
<sequence length="498" mass="55797">MKSKITILIIIHILFGISVCDSLKLDDELNQILSEIEAKRGNNNNNFSKNDKIARVIEDPRQSDRNVIHLNGGNSLQPIPEGTLSSNNNKELFEPPKITDCTDECVPFYQCNNGSIVTSGENLIDMRRNDGPCGNVFLTCCKLEQVTSQRFFSKERKVPTPKGCGYRHPDGIGIKITGAEEGEAQFAEFPWMVSIIKYGESEGPNPRPSCGASLIHARAVITAAHCVSDLRQRWKVRVGEWDINRTIEPIPHQEVDVEDIIIHRDYYPGALYFDIAFLYLKSSIEMAENAAPICISPQNYKHRPNRCFVTGWGKDRYGREGRYHIIMKKVDVPIVSRVRCQANLRETRLGIFFQLHPSFMCAGGEKGKDACNGDGGGPLVCPIDHEGSRYYQAGIVSWGIGCGIENVPGVYVDVATFRNWIDALMRRFNLDSESYVVSDYIPPLFLRNSGNKISPDITQALADTTHTTPYSKQKTLKCQPSISKKFQAYILSFGSPVH</sequence>
<keyword evidence="3" id="KW-1015">Disulfide bond</keyword>
<dbReference type="InterPro" id="IPR043504">
    <property type="entry name" value="Peptidase_S1_PA_chymotrypsin"/>
</dbReference>
<keyword evidence="2" id="KW-0964">Secreted</keyword>
<dbReference type="PANTHER" id="PTHR24258">
    <property type="entry name" value="SERINE PROTEASE-RELATED"/>
    <property type="match status" value="1"/>
</dbReference>
<dbReference type="CDD" id="cd00190">
    <property type="entry name" value="Tryp_SPc"/>
    <property type="match status" value="1"/>
</dbReference>
<feature type="signal peptide" evidence="6">
    <location>
        <begin position="1"/>
        <end position="22"/>
    </location>
</feature>
<evidence type="ECO:0000313" key="9">
    <source>
        <dbReference type="Proteomes" id="UP001153636"/>
    </source>
</evidence>
<feature type="chain" id="PRO_5040359484" description="Phenoloxidase-activating factor 2" evidence="6">
    <location>
        <begin position="23"/>
        <end position="498"/>
    </location>
</feature>
<reference evidence="8" key="1">
    <citation type="submission" date="2022-01" db="EMBL/GenBank/DDBJ databases">
        <authorList>
            <person name="King R."/>
        </authorList>
    </citation>
    <scope>NUCLEOTIDE SEQUENCE</scope>
</reference>
<evidence type="ECO:0000259" key="7">
    <source>
        <dbReference type="PROSITE" id="PS50240"/>
    </source>
</evidence>
<dbReference type="GO" id="GO:0004252">
    <property type="term" value="F:serine-type endopeptidase activity"/>
    <property type="evidence" value="ECO:0007669"/>
    <property type="project" value="InterPro"/>
</dbReference>
<dbReference type="PROSITE" id="PS00134">
    <property type="entry name" value="TRYPSIN_HIS"/>
    <property type="match status" value="1"/>
</dbReference>
<dbReference type="SMART" id="SM00020">
    <property type="entry name" value="Tryp_SPc"/>
    <property type="match status" value="1"/>
</dbReference>
<dbReference type="Pfam" id="PF18322">
    <property type="entry name" value="CLIP_1"/>
    <property type="match status" value="1"/>
</dbReference>
<dbReference type="GO" id="GO:0006508">
    <property type="term" value="P:proteolysis"/>
    <property type="evidence" value="ECO:0007669"/>
    <property type="project" value="InterPro"/>
</dbReference>
<dbReference type="PROSITE" id="PS50240">
    <property type="entry name" value="TRYPSIN_DOM"/>
    <property type="match status" value="1"/>
</dbReference>
<evidence type="ECO:0000256" key="5">
    <source>
        <dbReference type="ARBA" id="ARBA00076468"/>
    </source>
</evidence>
<dbReference type="SUPFAM" id="SSF50494">
    <property type="entry name" value="Trypsin-like serine proteases"/>
    <property type="match status" value="1"/>
</dbReference>
<dbReference type="Proteomes" id="UP001153636">
    <property type="component" value="Chromosome 11"/>
</dbReference>
<keyword evidence="6" id="KW-0732">Signal</keyword>
<evidence type="ECO:0000256" key="3">
    <source>
        <dbReference type="ARBA" id="ARBA00023157"/>
    </source>
</evidence>
<dbReference type="EMBL" id="OV651823">
    <property type="protein sequence ID" value="CAH1101347.1"/>
    <property type="molecule type" value="Genomic_DNA"/>
</dbReference>
<protein>
    <recommendedName>
        <fullName evidence="4">Phenoloxidase-activating factor 2</fullName>
    </recommendedName>
    <alternativeName>
        <fullName evidence="5">Prophenoloxidase-activating factor II</fullName>
    </alternativeName>
</protein>
<dbReference type="InterPro" id="IPR001314">
    <property type="entry name" value="Peptidase_S1A"/>
</dbReference>
<dbReference type="Gene3D" id="2.40.10.10">
    <property type="entry name" value="Trypsin-like serine proteases"/>
    <property type="match status" value="2"/>
</dbReference>
<proteinExistence type="predicted"/>
<dbReference type="InterPro" id="IPR018114">
    <property type="entry name" value="TRYPSIN_HIS"/>
</dbReference>
<name>A0A9P0G999_9CUCU</name>
<dbReference type="Pfam" id="PF00089">
    <property type="entry name" value="Trypsin"/>
    <property type="match status" value="1"/>
</dbReference>
<dbReference type="PANTHER" id="PTHR24258:SF129">
    <property type="entry name" value="LP15124P-RELATED"/>
    <property type="match status" value="1"/>
</dbReference>
<evidence type="ECO:0000256" key="2">
    <source>
        <dbReference type="ARBA" id="ARBA00022525"/>
    </source>
</evidence>
<evidence type="ECO:0000256" key="4">
    <source>
        <dbReference type="ARBA" id="ARBA00068096"/>
    </source>
</evidence>
<evidence type="ECO:0000313" key="8">
    <source>
        <dbReference type="EMBL" id="CAH1101347.1"/>
    </source>
</evidence>
<feature type="domain" description="Peptidase S1" evidence="7">
    <location>
        <begin position="176"/>
        <end position="426"/>
    </location>
</feature>
<keyword evidence="9" id="KW-1185">Reference proteome</keyword>
<dbReference type="AlphaFoldDB" id="A0A9P0G999"/>
<evidence type="ECO:0000256" key="1">
    <source>
        <dbReference type="ARBA" id="ARBA00004613"/>
    </source>
</evidence>
<dbReference type="InterPro" id="IPR001254">
    <property type="entry name" value="Trypsin_dom"/>
</dbReference>